<evidence type="ECO:0000313" key="5">
    <source>
        <dbReference type="EMBL" id="SNR57184.1"/>
    </source>
</evidence>
<dbReference type="EMBL" id="FZNP01000004">
    <property type="protein sequence ID" value="SNR57184.1"/>
    <property type="molecule type" value="Genomic_DNA"/>
</dbReference>
<protein>
    <submittedName>
        <fullName evidence="5">Pyruvate dehydrogenase E1 component beta subunit/2-oxoisovalerate dehydrogenase E1 component beta subunit</fullName>
    </submittedName>
</protein>
<dbReference type="SUPFAM" id="SSF52518">
    <property type="entry name" value="Thiamin diphosphate-binding fold (THDP-binding)"/>
    <property type="match status" value="1"/>
</dbReference>
<name>A0A238XFT7_9ACTN</name>
<feature type="domain" description="Transketolase-like pyrimidine-binding" evidence="4">
    <location>
        <begin position="4"/>
        <end position="178"/>
    </location>
</feature>
<evidence type="ECO:0000256" key="3">
    <source>
        <dbReference type="ARBA" id="ARBA00023052"/>
    </source>
</evidence>
<reference evidence="6" key="1">
    <citation type="submission" date="2017-06" db="EMBL/GenBank/DDBJ databases">
        <authorList>
            <person name="Varghese N."/>
            <person name="Submissions S."/>
        </authorList>
    </citation>
    <scope>NUCLEOTIDE SEQUENCE [LARGE SCALE GENOMIC DNA]</scope>
    <source>
        <strain evidence="6">DSM 44485</strain>
    </source>
</reference>
<proteinExistence type="predicted"/>
<dbReference type="Gene3D" id="3.40.50.920">
    <property type="match status" value="1"/>
</dbReference>
<dbReference type="PANTHER" id="PTHR43257:SF2">
    <property type="entry name" value="PYRUVATE DEHYDROGENASE E1 COMPONENT SUBUNIT BETA"/>
    <property type="match status" value="1"/>
</dbReference>
<keyword evidence="3" id="KW-0786">Thiamine pyrophosphate</keyword>
<gene>
    <name evidence="5" type="ORF">SAMN06265355_104251</name>
</gene>
<dbReference type="Proteomes" id="UP000198420">
    <property type="component" value="Unassembled WGS sequence"/>
</dbReference>
<dbReference type="SUPFAM" id="SSF52922">
    <property type="entry name" value="TK C-terminal domain-like"/>
    <property type="match status" value="1"/>
</dbReference>
<dbReference type="InterPro" id="IPR029061">
    <property type="entry name" value="THDP-binding"/>
</dbReference>
<evidence type="ECO:0000313" key="6">
    <source>
        <dbReference type="Proteomes" id="UP000198420"/>
    </source>
</evidence>
<dbReference type="AlphaFoldDB" id="A0A238XFT7"/>
<dbReference type="FunFam" id="3.40.50.920:FF:000001">
    <property type="entry name" value="Pyruvate dehydrogenase E1 beta subunit"/>
    <property type="match status" value="1"/>
</dbReference>
<dbReference type="Gene3D" id="3.40.50.970">
    <property type="match status" value="1"/>
</dbReference>
<dbReference type="InterPro" id="IPR009014">
    <property type="entry name" value="Transketo_C/PFOR_II"/>
</dbReference>
<dbReference type="GO" id="GO:0016491">
    <property type="term" value="F:oxidoreductase activity"/>
    <property type="evidence" value="ECO:0007669"/>
    <property type="project" value="UniProtKB-KW"/>
</dbReference>
<dbReference type="Pfam" id="PF02780">
    <property type="entry name" value="Transketolase_C"/>
    <property type="match status" value="1"/>
</dbReference>
<dbReference type="Pfam" id="PF02779">
    <property type="entry name" value="Transket_pyr"/>
    <property type="match status" value="1"/>
</dbReference>
<evidence type="ECO:0000256" key="2">
    <source>
        <dbReference type="ARBA" id="ARBA00023002"/>
    </source>
</evidence>
<dbReference type="PANTHER" id="PTHR43257">
    <property type="entry name" value="PYRUVATE DEHYDROGENASE E1 COMPONENT BETA SUBUNIT"/>
    <property type="match status" value="1"/>
</dbReference>
<dbReference type="InterPro" id="IPR005475">
    <property type="entry name" value="Transketolase-like_Pyr-bd"/>
</dbReference>
<dbReference type="InterPro" id="IPR033248">
    <property type="entry name" value="Transketolase_C"/>
</dbReference>
<dbReference type="FunFam" id="3.40.50.970:FF:000001">
    <property type="entry name" value="Pyruvate dehydrogenase E1 beta subunit"/>
    <property type="match status" value="1"/>
</dbReference>
<dbReference type="GO" id="GO:0000287">
    <property type="term" value="F:magnesium ion binding"/>
    <property type="evidence" value="ECO:0007669"/>
    <property type="project" value="UniProtKB-ARBA"/>
</dbReference>
<accession>A0A238XFT7</accession>
<keyword evidence="6" id="KW-1185">Reference proteome</keyword>
<keyword evidence="2" id="KW-0560">Oxidoreductase</keyword>
<organism evidence="5 6">
    <name type="scientific">Actinomadura mexicana</name>
    <dbReference type="NCBI Taxonomy" id="134959"/>
    <lineage>
        <taxon>Bacteria</taxon>
        <taxon>Bacillati</taxon>
        <taxon>Actinomycetota</taxon>
        <taxon>Actinomycetes</taxon>
        <taxon>Streptosporangiales</taxon>
        <taxon>Thermomonosporaceae</taxon>
        <taxon>Actinomadura</taxon>
    </lineage>
</organism>
<evidence type="ECO:0000256" key="1">
    <source>
        <dbReference type="ARBA" id="ARBA00001964"/>
    </source>
</evidence>
<keyword evidence="5" id="KW-0670">Pyruvate</keyword>
<dbReference type="SMART" id="SM00861">
    <property type="entry name" value="Transket_pyr"/>
    <property type="match status" value="1"/>
</dbReference>
<sequence>MTDLEFRTAIREALDEELGRDERVVLFGEDVAIAGGVFAVTPGLYEKYGPQRVFDTPISEMAMAGAAYGAAVCGLRPVLEIMFGDFLPLTMDCLINQAAKFHFLDGERGVPLVIRCVVGAGGRFGAIHSQMPVSWLHGITGIKLVAPSSPADAKALLRAAIRDDNPVVFFEHKRLYSMKGQASGEDVPLGRAAVVREGADVTIVSVMKGVHDSLAAAGLLAEQGISAEVVDLRTIRPLDVDTVLRSVAKTTRLVVVEEGPLTGGWAGEVVARVTEQGLGDLDDAWRIATADAPVPYSPPLEDAFLPDPRRIADEIVARATR</sequence>
<dbReference type="OrthoDB" id="3457658at2"/>
<comment type="cofactor">
    <cofactor evidence="1">
        <name>thiamine diphosphate</name>
        <dbReference type="ChEBI" id="CHEBI:58937"/>
    </cofactor>
</comment>
<dbReference type="CDD" id="cd07036">
    <property type="entry name" value="TPP_PYR_E1-PDHc-beta_like"/>
    <property type="match status" value="1"/>
</dbReference>
<dbReference type="RefSeq" id="WP_089311888.1">
    <property type="nucleotide sequence ID" value="NZ_FZNP01000004.1"/>
</dbReference>
<evidence type="ECO:0000259" key="4">
    <source>
        <dbReference type="SMART" id="SM00861"/>
    </source>
</evidence>